<organism evidence="1 2">
    <name type="scientific">Mycteria americana</name>
    <name type="common">Wood stork</name>
    <dbReference type="NCBI Taxonomy" id="33587"/>
    <lineage>
        <taxon>Eukaryota</taxon>
        <taxon>Metazoa</taxon>
        <taxon>Chordata</taxon>
        <taxon>Craniata</taxon>
        <taxon>Vertebrata</taxon>
        <taxon>Euteleostomi</taxon>
        <taxon>Archelosauria</taxon>
        <taxon>Archosauria</taxon>
        <taxon>Dinosauria</taxon>
        <taxon>Saurischia</taxon>
        <taxon>Theropoda</taxon>
        <taxon>Coelurosauria</taxon>
        <taxon>Aves</taxon>
        <taxon>Neognathae</taxon>
        <taxon>Neoaves</taxon>
        <taxon>Aequornithes</taxon>
        <taxon>Ciconiiformes</taxon>
        <taxon>Ciconiidae</taxon>
        <taxon>Mycteria</taxon>
    </lineage>
</organism>
<sequence>MRPGEKDKAVSDSLSCTIRPATLAVLNTFFTSVFTSTVEPRALGTKIQVDANIHPLLVKEELVCGLLQEPDPYKSMGSDIIHLRVLRELADVIVRPFSIIFEKLWRLGDIPEDWKKANVTPIYKKGLKEDPGNYRPISLTSDPGKVMEQIFLGAITS</sequence>
<dbReference type="EMBL" id="JAUNZN010000009">
    <property type="protein sequence ID" value="KAK4816990.1"/>
    <property type="molecule type" value="Genomic_DNA"/>
</dbReference>
<accession>A0AAN7N064</accession>
<dbReference type="AlphaFoldDB" id="A0AAN7N064"/>
<evidence type="ECO:0000313" key="1">
    <source>
        <dbReference type="EMBL" id="KAK4816990.1"/>
    </source>
</evidence>
<dbReference type="PANTHER" id="PTHR33395">
    <property type="entry name" value="TRANSCRIPTASE, PUTATIVE-RELATED-RELATED"/>
    <property type="match status" value="1"/>
</dbReference>
<protein>
    <recommendedName>
        <fullName evidence="3">RNA-directed DNA polymerase from mobile element jockey</fullName>
    </recommendedName>
</protein>
<dbReference type="GO" id="GO:0031012">
    <property type="term" value="C:extracellular matrix"/>
    <property type="evidence" value="ECO:0007669"/>
    <property type="project" value="TreeGrafter"/>
</dbReference>
<dbReference type="Proteomes" id="UP001333110">
    <property type="component" value="Unassembled WGS sequence"/>
</dbReference>
<comment type="caution">
    <text evidence="1">The sequence shown here is derived from an EMBL/GenBank/DDBJ whole genome shotgun (WGS) entry which is preliminary data.</text>
</comment>
<evidence type="ECO:0008006" key="3">
    <source>
        <dbReference type="Google" id="ProtNLM"/>
    </source>
</evidence>
<evidence type="ECO:0000313" key="2">
    <source>
        <dbReference type="Proteomes" id="UP001333110"/>
    </source>
</evidence>
<gene>
    <name evidence="1" type="ORF">QYF61_025910</name>
</gene>
<keyword evidence="2" id="KW-1185">Reference proteome</keyword>
<dbReference type="GO" id="GO:0007508">
    <property type="term" value="P:larval heart development"/>
    <property type="evidence" value="ECO:0007669"/>
    <property type="project" value="TreeGrafter"/>
</dbReference>
<reference evidence="1 2" key="1">
    <citation type="journal article" date="2023" name="J. Hered.">
        <title>Chromosome-level genome of the wood stork (Mycteria americana) provides insight into avian chromosome evolution.</title>
        <authorList>
            <person name="Flamio R. Jr."/>
            <person name="Ramstad K.M."/>
        </authorList>
    </citation>
    <scope>NUCLEOTIDE SEQUENCE [LARGE SCALE GENOMIC DNA]</scope>
    <source>
        <strain evidence="1">JAX WOST 10</strain>
    </source>
</reference>
<name>A0AAN7N064_MYCAM</name>
<dbReference type="PANTHER" id="PTHR33395:SF22">
    <property type="entry name" value="REVERSE TRANSCRIPTASE DOMAIN-CONTAINING PROTEIN"/>
    <property type="match status" value="1"/>
</dbReference>
<dbReference type="GO" id="GO:0061343">
    <property type="term" value="P:cell adhesion involved in heart morphogenesis"/>
    <property type="evidence" value="ECO:0007669"/>
    <property type="project" value="TreeGrafter"/>
</dbReference>
<proteinExistence type="predicted"/>